<name>A0A430QCL0_SCHBO</name>
<evidence type="ECO:0000313" key="17">
    <source>
        <dbReference type="EMBL" id="RTG85431.1"/>
    </source>
</evidence>
<evidence type="ECO:0000256" key="8">
    <source>
        <dbReference type="ARBA" id="ARBA00022989"/>
    </source>
</evidence>
<feature type="transmembrane region" description="Helical" evidence="13">
    <location>
        <begin position="409"/>
        <end position="435"/>
    </location>
</feature>
<dbReference type="FunFam" id="1.10.287.70:FF:000016">
    <property type="entry name" value="Putative potassium voltage-gated channel subfamily KQT member 2"/>
    <property type="match status" value="1"/>
</dbReference>
<dbReference type="PROSITE" id="PS50096">
    <property type="entry name" value="IQ"/>
    <property type="match status" value="2"/>
</dbReference>
<evidence type="ECO:0000256" key="9">
    <source>
        <dbReference type="ARBA" id="ARBA00023065"/>
    </source>
</evidence>
<sequence length="1213" mass="139231">MSTRFSSPVFLDTCNHYSHKDRKYKKNIFEVRVNEPIDVEMKNHPVYNIDPGGCSSTADESVTNDSYNKPWESSNINTGHYPYHCDTDLEVCSQSNCIDVYNNNNCDYKKLPHNTSTGFKHFLAPPPQECTQRRTSLHGKTITIRISRNETRYRKLQAKIYNFLERPKTWPSVIYHVFVFASVFGCLVLSVLSTINEYAESAGRVLLYMELVILFWFFAEYCLRLWSAGCRSRYQTWRGRLHFARRPFCIVDVIVIVASVVVLAVDSDRNMFAASALRGLRFFQILRMIRMDRRGGSFKLLASVVWAHRQELFTTVYIGFLGLLFSSFLIFLVEKKENEKIRTYADALWWGVITLCTVGYGDSVPQSGLGKTIAGCSCLAIISFYALPPITLCTVGYGDTVPKTWMGKIIAAFCALAGISFFALPAGILGSGFALKVQQHQRQKHLIRRRVPAATLIQCLWRCYAADPHSSSVATWKIHMRPIRKPVGLTNSYSMTERSGFSRFGRFSTLKRRSEKTTSNTNTNMNNIALTISTDDETPKSAPVKSEDLDGIYAFINDEDTTNKIFSVVLSRNFAYSVYPLFAYVALAFLASNELLPILTKVQIPNDRLCTTDLLSTSQSEHISISKSGNPPAQQKQNFNSQTMFQHDPYLCSSRGSEVIMHPLTEKEKIAVRVIRKLRFFVARRKFREALRPYDVKDVIEQYSAGHVDMLARVKILQASKIFSVVLSRNFAYSVYPLFAYVALAFLASNELLPILTKVQIPNDRLCTTDILSTSQSEHISISKSGNPPAQQKQNFNSQTMFQHDPYLCSSRGSEVIMHPLTEKEKIAVRVIRKLRFFVARRKFREALRPYDVKDVIEQYSAGHVDMLARVKILQARLDQILGRPGSKGDDVYDSHQCLASRIVKIEHKIDTVEMKLDRLINILKADYMFKYRSQVENTDVNMKHSLQNNDQYIQQINCSDKVNHQIQCNTHFSTTTTEQYPKLSEDKVFVIQRRLHNKFQKQKLSASERNSLTVNFPLSLISERWKSIDAETSLKNIYPNNEKLDTDTTIYNQNNDNTQKVYSKLQFISHSEEFPITKRRSFPLQSTSSFNILSNKQALSTYSENCLKRTNNDNNNNNKDHSFKSFDNIKEMIHDLKTTQYLTDPYTQISKNYSNLSKSMNSITIPYRNSSSSFKTYLQRQEEIITPLDYEYIVEEEQERKSLLDTINKINS</sequence>
<keyword evidence="3" id="KW-1003">Cell membrane</keyword>
<dbReference type="Pfam" id="PF03520">
    <property type="entry name" value="KCNQ_channel"/>
    <property type="match status" value="2"/>
</dbReference>
<keyword evidence="8 13" id="KW-1133">Transmembrane helix</keyword>
<accession>A0A430QCL0</accession>
<dbReference type="GO" id="GO:0005249">
    <property type="term" value="F:voltage-gated potassium channel activity"/>
    <property type="evidence" value="ECO:0007669"/>
    <property type="project" value="InterPro"/>
</dbReference>
<dbReference type="PRINTS" id="PR01459">
    <property type="entry name" value="KCNQCHANNEL"/>
</dbReference>
<evidence type="ECO:0000259" key="15">
    <source>
        <dbReference type="Pfam" id="PF03520"/>
    </source>
</evidence>
<evidence type="ECO:0000256" key="7">
    <source>
        <dbReference type="ARBA" id="ARBA00022958"/>
    </source>
</evidence>
<dbReference type="Proteomes" id="UP000290809">
    <property type="component" value="Unassembled WGS sequence"/>
</dbReference>
<keyword evidence="2" id="KW-0813">Transport</keyword>
<comment type="catalytic activity">
    <reaction evidence="12">
        <text>K(+)(in) = K(+)(out)</text>
        <dbReference type="Rhea" id="RHEA:29463"/>
        <dbReference type="ChEBI" id="CHEBI:29103"/>
    </reaction>
</comment>
<dbReference type="InterPro" id="IPR013821">
    <property type="entry name" value="K_chnl_volt-dep_KCNQ_C"/>
</dbReference>
<feature type="transmembrane region" description="Helical" evidence="13">
    <location>
        <begin position="574"/>
        <end position="591"/>
    </location>
</feature>
<dbReference type="Gene3D" id="1.10.287.70">
    <property type="match status" value="2"/>
</dbReference>
<evidence type="ECO:0000256" key="12">
    <source>
        <dbReference type="ARBA" id="ARBA00034430"/>
    </source>
</evidence>
<keyword evidence="7" id="KW-0630">Potassium</keyword>
<gene>
    <name evidence="17" type="ORF">DC041_0004106</name>
</gene>
<feature type="domain" description="Ion transport" evidence="14">
    <location>
        <begin position="174"/>
        <end position="385"/>
    </location>
</feature>
<feature type="transmembrane region" description="Helical" evidence="13">
    <location>
        <begin position="373"/>
        <end position="397"/>
    </location>
</feature>
<evidence type="ECO:0000256" key="5">
    <source>
        <dbReference type="ARBA" id="ARBA00022692"/>
    </source>
</evidence>
<comment type="caution">
    <text evidence="17">The sequence shown here is derived from an EMBL/GenBank/DDBJ whole genome shotgun (WGS) entry which is preliminary data.</text>
</comment>
<evidence type="ECO:0000256" key="2">
    <source>
        <dbReference type="ARBA" id="ARBA00022448"/>
    </source>
</evidence>
<dbReference type="InterPro" id="IPR003937">
    <property type="entry name" value="K_chnl_volt-dep_KCNQ"/>
</dbReference>
<keyword evidence="5 13" id="KW-0812">Transmembrane</keyword>
<feature type="domain" description="Potassium channel voltage dependent KCNQ C-terminal" evidence="15">
    <location>
        <begin position="654"/>
        <end position="719"/>
    </location>
</feature>
<evidence type="ECO:0000313" key="18">
    <source>
        <dbReference type="Proteomes" id="UP000290809"/>
    </source>
</evidence>
<dbReference type="SUPFAM" id="SSF81324">
    <property type="entry name" value="Voltage-gated potassium channels"/>
    <property type="match status" value="2"/>
</dbReference>
<reference evidence="17 18" key="1">
    <citation type="journal article" date="2019" name="PLoS Pathog.">
        <title>Genome sequence of the bovine parasite Schistosoma bovis Tanzania.</title>
        <authorList>
            <person name="Oey H."/>
            <person name="Zakrzewski M."/>
            <person name="Gobert G."/>
            <person name="Gravermann K."/>
            <person name="Stoye J."/>
            <person name="Jones M."/>
            <person name="Mcmanus D."/>
            <person name="Krause L."/>
        </authorList>
    </citation>
    <scope>NUCLEOTIDE SEQUENCE [LARGE SCALE GENOMIC DNA]</scope>
    <source>
        <strain evidence="17 18">TAN1997</strain>
    </source>
</reference>
<dbReference type="AlphaFoldDB" id="A0A430QCL0"/>
<keyword evidence="18" id="KW-1185">Reference proteome</keyword>
<dbReference type="GO" id="GO:0008076">
    <property type="term" value="C:voltage-gated potassium channel complex"/>
    <property type="evidence" value="ECO:0007669"/>
    <property type="project" value="TreeGrafter"/>
</dbReference>
<dbReference type="Pfam" id="PF07885">
    <property type="entry name" value="Ion_trans_2"/>
    <property type="match status" value="1"/>
</dbReference>
<keyword evidence="4" id="KW-0633">Potassium transport</keyword>
<keyword evidence="6" id="KW-0851">Voltage-gated channel</keyword>
<keyword evidence="11" id="KW-0407">Ion channel</keyword>
<proteinExistence type="predicted"/>
<protein>
    <submittedName>
        <fullName evidence="17">Potassium voltage-gated channel KQT-like subfamily member 5</fullName>
    </submittedName>
</protein>
<evidence type="ECO:0000256" key="4">
    <source>
        <dbReference type="ARBA" id="ARBA00022538"/>
    </source>
</evidence>
<evidence type="ECO:0000256" key="1">
    <source>
        <dbReference type="ARBA" id="ARBA00004651"/>
    </source>
</evidence>
<dbReference type="InterPro" id="IPR027359">
    <property type="entry name" value="Volt_channel_dom_sf"/>
</dbReference>
<feature type="transmembrane region" description="Helical" evidence="13">
    <location>
        <begin position="310"/>
        <end position="332"/>
    </location>
</feature>
<feature type="transmembrane region" description="Helical" evidence="13">
    <location>
        <begin position="205"/>
        <end position="226"/>
    </location>
</feature>
<comment type="subcellular location">
    <subcellularLocation>
        <location evidence="1">Cell membrane</location>
        <topology evidence="1">Multi-pass membrane protein</topology>
    </subcellularLocation>
</comment>
<keyword evidence="9" id="KW-0406">Ion transport</keyword>
<organism evidence="17 18">
    <name type="scientific">Schistosoma bovis</name>
    <name type="common">Blood fluke</name>
    <dbReference type="NCBI Taxonomy" id="6184"/>
    <lineage>
        <taxon>Eukaryota</taxon>
        <taxon>Metazoa</taxon>
        <taxon>Spiralia</taxon>
        <taxon>Lophotrochozoa</taxon>
        <taxon>Platyhelminthes</taxon>
        <taxon>Trematoda</taxon>
        <taxon>Digenea</taxon>
        <taxon>Strigeidida</taxon>
        <taxon>Schistosomatoidea</taxon>
        <taxon>Schistosomatidae</taxon>
        <taxon>Schistosoma</taxon>
    </lineage>
</organism>
<evidence type="ECO:0000256" key="13">
    <source>
        <dbReference type="SAM" id="Phobius"/>
    </source>
</evidence>
<dbReference type="Gene3D" id="6.10.140.1910">
    <property type="match status" value="3"/>
</dbReference>
<evidence type="ECO:0000259" key="16">
    <source>
        <dbReference type="Pfam" id="PF07885"/>
    </source>
</evidence>
<feature type="transmembrane region" description="Helical" evidence="13">
    <location>
        <begin position="173"/>
        <end position="193"/>
    </location>
</feature>
<keyword evidence="10 13" id="KW-0472">Membrane</keyword>
<dbReference type="PRINTS" id="PR00169">
    <property type="entry name" value="KCHANNEL"/>
</dbReference>
<evidence type="ECO:0000256" key="11">
    <source>
        <dbReference type="ARBA" id="ARBA00023303"/>
    </source>
</evidence>
<feature type="transmembrane region" description="Helical" evidence="13">
    <location>
        <begin position="247"/>
        <end position="265"/>
    </location>
</feature>
<feature type="domain" description="Potassium channel" evidence="16">
    <location>
        <begin position="390"/>
        <end position="430"/>
    </location>
</feature>
<dbReference type="InterPro" id="IPR013099">
    <property type="entry name" value="K_chnl_dom"/>
</dbReference>
<dbReference type="EMBL" id="QMKO01001975">
    <property type="protein sequence ID" value="RTG85431.1"/>
    <property type="molecule type" value="Genomic_DNA"/>
</dbReference>
<dbReference type="Pfam" id="PF00520">
    <property type="entry name" value="Ion_trans"/>
    <property type="match status" value="1"/>
</dbReference>
<evidence type="ECO:0000256" key="10">
    <source>
        <dbReference type="ARBA" id="ARBA00023136"/>
    </source>
</evidence>
<dbReference type="STRING" id="6184.A0A430QCL0"/>
<dbReference type="PANTHER" id="PTHR47735">
    <property type="entry name" value="POTASSIUM VOLTAGE-GATED CHANNEL SUBFAMILY KQT MEMBER 4"/>
    <property type="match status" value="1"/>
</dbReference>
<evidence type="ECO:0000256" key="6">
    <source>
        <dbReference type="ARBA" id="ARBA00022882"/>
    </source>
</evidence>
<evidence type="ECO:0000256" key="3">
    <source>
        <dbReference type="ARBA" id="ARBA00022475"/>
    </source>
</evidence>
<feature type="domain" description="Potassium channel voltage dependent KCNQ C-terminal" evidence="15">
    <location>
        <begin position="811"/>
        <end position="924"/>
    </location>
</feature>
<dbReference type="PANTHER" id="PTHR47735:SF9">
    <property type="entry name" value="POTASSIUM VOLTAGE-GATED CHANNEL SUBFAMILY KQT MEMBER 4-LIKE ISOFORM X1"/>
    <property type="match status" value="1"/>
</dbReference>
<evidence type="ECO:0000259" key="14">
    <source>
        <dbReference type="Pfam" id="PF00520"/>
    </source>
</evidence>
<dbReference type="FunFam" id="1.20.120.350:FF:000017">
    <property type="entry name" value="potassium voltage-gated channel subfamily KQT member 1"/>
    <property type="match status" value="1"/>
</dbReference>
<dbReference type="Gene3D" id="1.20.120.350">
    <property type="entry name" value="Voltage-gated potassium channels. Chain C"/>
    <property type="match status" value="1"/>
</dbReference>
<dbReference type="InterPro" id="IPR005821">
    <property type="entry name" value="Ion_trans_dom"/>
</dbReference>